<dbReference type="InterPro" id="IPR041457">
    <property type="entry name" value="CxC2_KDZ-assoc"/>
</dbReference>
<evidence type="ECO:0000313" key="2">
    <source>
        <dbReference type="EMBL" id="KIY60722.1"/>
    </source>
</evidence>
<dbReference type="AlphaFoldDB" id="A0A0D7AR86"/>
<protein>
    <recommendedName>
        <fullName evidence="1">CxC2-like cysteine cluster KDZ transposase-associated domain-containing protein</fullName>
    </recommendedName>
</protein>
<dbReference type="OrthoDB" id="3004525at2759"/>
<proteinExistence type="predicted"/>
<name>A0A0D7AR86_9AGAR</name>
<sequence>MTSDDPMSVFRLHADDVLEEMFYLEAVPQNADCRTCTFRRRVAGQPQPCTRPQELYRCDSCGVFLECRTCCLVRHQQTPLHAIKKWTERKGFFERVSLRDLGHIYQLGHGGAGCHAATEVVEVLVMHTNGIHRVNIQWCECDRSNGDTRWRQATRMGWYPGSWLRPKTFATFECLRLFRLLNVVARCNVRDFVTTLERMTDSLRITFVPDRYKIFGWMYRQFVYLKRMARSGLGHVKGGPRKAGWGAAAVRCWACPRPGVNLPDDWRDEPENTRFKYRLFLGLDANFRLENRLRLKSEKKVYEGLGEGLGCLAPSVHYFNHLASGITEEEAKACMAFAAITQKDTRLDHGLRATGVAGCSCTRHECVRPLGWADLLKGERYISMDYVFWASIVGEQLAEIFVTYDIGCQWRINLLGKRFADVPDEIRPADDAMPTINVALPTQARCGNDGW</sequence>
<feature type="domain" description="CxC2-like cysteine cluster KDZ transposase-associated" evidence="1">
    <location>
        <begin position="98"/>
        <end position="202"/>
    </location>
</feature>
<dbReference type="STRING" id="1314674.A0A0D7AR86"/>
<evidence type="ECO:0000313" key="3">
    <source>
        <dbReference type="Proteomes" id="UP000054007"/>
    </source>
</evidence>
<dbReference type="Pfam" id="PF18803">
    <property type="entry name" value="CxC2"/>
    <property type="match status" value="1"/>
</dbReference>
<dbReference type="InterPro" id="IPR040521">
    <property type="entry name" value="KDZ"/>
</dbReference>
<accession>A0A0D7AR86</accession>
<evidence type="ECO:0000259" key="1">
    <source>
        <dbReference type="Pfam" id="PF18803"/>
    </source>
</evidence>
<dbReference type="Proteomes" id="UP000054007">
    <property type="component" value="Unassembled WGS sequence"/>
</dbReference>
<dbReference type="Pfam" id="PF18758">
    <property type="entry name" value="KDZ"/>
    <property type="match status" value="1"/>
</dbReference>
<dbReference type="EMBL" id="KN881321">
    <property type="protein sequence ID" value="KIY60722.1"/>
    <property type="molecule type" value="Genomic_DNA"/>
</dbReference>
<keyword evidence="3" id="KW-1185">Reference proteome</keyword>
<reference evidence="2 3" key="1">
    <citation type="journal article" date="2015" name="Fungal Genet. Biol.">
        <title>Evolution of novel wood decay mechanisms in Agaricales revealed by the genome sequences of Fistulina hepatica and Cylindrobasidium torrendii.</title>
        <authorList>
            <person name="Floudas D."/>
            <person name="Held B.W."/>
            <person name="Riley R."/>
            <person name="Nagy L.G."/>
            <person name="Koehler G."/>
            <person name="Ransdell A.S."/>
            <person name="Younus H."/>
            <person name="Chow J."/>
            <person name="Chiniquy J."/>
            <person name="Lipzen A."/>
            <person name="Tritt A."/>
            <person name="Sun H."/>
            <person name="Haridas S."/>
            <person name="LaButti K."/>
            <person name="Ohm R.A."/>
            <person name="Kues U."/>
            <person name="Blanchette R.A."/>
            <person name="Grigoriev I.V."/>
            <person name="Minto R.E."/>
            <person name="Hibbett D.S."/>
        </authorList>
    </citation>
    <scope>NUCLEOTIDE SEQUENCE [LARGE SCALE GENOMIC DNA]</scope>
    <source>
        <strain evidence="2 3">FP15055 ss-10</strain>
    </source>
</reference>
<gene>
    <name evidence="2" type="ORF">CYLTODRAFT_495541</name>
</gene>
<organism evidence="2 3">
    <name type="scientific">Cylindrobasidium torrendii FP15055 ss-10</name>
    <dbReference type="NCBI Taxonomy" id="1314674"/>
    <lineage>
        <taxon>Eukaryota</taxon>
        <taxon>Fungi</taxon>
        <taxon>Dikarya</taxon>
        <taxon>Basidiomycota</taxon>
        <taxon>Agaricomycotina</taxon>
        <taxon>Agaricomycetes</taxon>
        <taxon>Agaricomycetidae</taxon>
        <taxon>Agaricales</taxon>
        <taxon>Marasmiineae</taxon>
        <taxon>Physalacriaceae</taxon>
        <taxon>Cylindrobasidium</taxon>
    </lineage>
</organism>